<dbReference type="PANTHER" id="PTHR42988:SF2">
    <property type="entry name" value="CYCLIC NUCLEOTIDE PHOSPHODIESTERASE CBUA0032-RELATED"/>
    <property type="match status" value="1"/>
</dbReference>
<accession>A0AB34VGS0</accession>
<reference evidence="6 7" key="1">
    <citation type="journal article" date="2016" name="Front. Microbiol.">
        <title>Genomic Resource of Rice Seed Associated Bacteria.</title>
        <authorList>
            <person name="Midha S."/>
            <person name="Bansal K."/>
            <person name="Sharma S."/>
            <person name="Kumar N."/>
            <person name="Patil P.P."/>
            <person name="Chaudhry V."/>
            <person name="Patil P.B."/>
        </authorList>
    </citation>
    <scope>NUCLEOTIDE SEQUENCE [LARGE SCALE GENOMIC DNA]</scope>
    <source>
        <strain evidence="6 7">RSA13</strain>
    </source>
</reference>
<dbReference type="InterPro" id="IPR029052">
    <property type="entry name" value="Metallo-depent_PP-like"/>
</dbReference>
<dbReference type="Gene3D" id="3.30.750.180">
    <property type="entry name" value="GpdQ, beta-strand dimerisation domain"/>
    <property type="match status" value="1"/>
</dbReference>
<evidence type="ECO:0000256" key="3">
    <source>
        <dbReference type="ARBA" id="ARBA00023004"/>
    </source>
</evidence>
<dbReference type="CDD" id="cd07402">
    <property type="entry name" value="MPP_GpdQ"/>
    <property type="match status" value="1"/>
</dbReference>
<keyword evidence="3" id="KW-0408">Iron</keyword>
<keyword evidence="2" id="KW-0378">Hydrolase</keyword>
<dbReference type="InterPro" id="IPR042281">
    <property type="entry name" value="GpdQ_beta-strand"/>
</dbReference>
<dbReference type="EMBL" id="LDSI01000010">
    <property type="protein sequence ID" value="KTS98618.1"/>
    <property type="molecule type" value="Genomic_DNA"/>
</dbReference>
<dbReference type="SUPFAM" id="SSF56300">
    <property type="entry name" value="Metallo-dependent phosphatases"/>
    <property type="match status" value="1"/>
</dbReference>
<gene>
    <name evidence="6" type="ORF">RSA13_08920</name>
</gene>
<evidence type="ECO:0000313" key="7">
    <source>
        <dbReference type="Proteomes" id="UP000072520"/>
    </source>
</evidence>
<dbReference type="InterPro" id="IPR042283">
    <property type="entry name" value="GpdQ_catalytic"/>
</dbReference>
<dbReference type="GO" id="GO:0004112">
    <property type="term" value="F:cyclic-nucleotide phosphodiesterase activity"/>
    <property type="evidence" value="ECO:0007669"/>
    <property type="project" value="InterPro"/>
</dbReference>
<dbReference type="AlphaFoldDB" id="A0AB34VGS0"/>
<feature type="domain" description="Calcineurin-like phosphoesterase" evidence="5">
    <location>
        <begin position="8"/>
        <end position="201"/>
    </location>
</feature>
<dbReference type="RefSeq" id="WP_058707715.1">
    <property type="nucleotide sequence ID" value="NZ_LDSI01000010.1"/>
</dbReference>
<proteinExistence type="inferred from homology"/>
<evidence type="ECO:0000256" key="2">
    <source>
        <dbReference type="ARBA" id="ARBA00022801"/>
    </source>
</evidence>
<sequence length="276" mass="30952">MSANPTLIAQISDLHIKAQGRLSYKKVDTHTALLRAIATLNALQPRPDVVVITGDLVDFGTAAEYQTLRQALEGLERPFYLMAGNHDDRQALRAAFPDHTYLQQGPTLNWRLIVRDVQLLALDSSVPHQPWGELDDRQLRWLDDALTASPDMPTLVMLHHPPFVCGIDHMDRQRLRQPEALAAIIARHPQVERVLCGHVHRAVQTRFAGTLACIAPGVSHQVALDLQRDGPANFVLEPAGFLLHRWQREQGMTTHQCAIGDYDGPWPFYDENGLID</sequence>
<comment type="caution">
    <text evidence="6">The sequence shown here is derived from an EMBL/GenBank/DDBJ whole genome shotgun (WGS) entry which is preliminary data.</text>
</comment>
<protein>
    <submittedName>
        <fullName evidence="6">Metallophosphatase</fullName>
    </submittedName>
</protein>
<dbReference type="Pfam" id="PF00149">
    <property type="entry name" value="Metallophos"/>
    <property type="match status" value="1"/>
</dbReference>
<dbReference type="Gene3D" id="3.60.21.40">
    <property type="entry name" value="GpdQ, catalytic alpha/beta sandwich domain"/>
    <property type="match status" value="1"/>
</dbReference>
<dbReference type="GO" id="GO:0046872">
    <property type="term" value="F:metal ion binding"/>
    <property type="evidence" value="ECO:0007669"/>
    <property type="project" value="UniProtKB-KW"/>
</dbReference>
<organism evidence="6 7">
    <name type="scientific">Pantoea stewartii</name>
    <dbReference type="NCBI Taxonomy" id="66269"/>
    <lineage>
        <taxon>Bacteria</taxon>
        <taxon>Pseudomonadati</taxon>
        <taxon>Pseudomonadota</taxon>
        <taxon>Gammaproteobacteria</taxon>
        <taxon>Enterobacterales</taxon>
        <taxon>Erwiniaceae</taxon>
        <taxon>Pantoea</taxon>
    </lineage>
</organism>
<keyword evidence="1" id="KW-0479">Metal-binding</keyword>
<dbReference type="PANTHER" id="PTHR42988">
    <property type="entry name" value="PHOSPHOHYDROLASE"/>
    <property type="match status" value="1"/>
</dbReference>
<dbReference type="InterPro" id="IPR026575">
    <property type="entry name" value="GpdQ/CpdA-like"/>
</dbReference>
<evidence type="ECO:0000259" key="5">
    <source>
        <dbReference type="Pfam" id="PF00149"/>
    </source>
</evidence>
<dbReference type="InterPro" id="IPR004843">
    <property type="entry name" value="Calcineurin-like_PHP"/>
</dbReference>
<dbReference type="Proteomes" id="UP000072520">
    <property type="component" value="Unassembled WGS sequence"/>
</dbReference>
<dbReference type="InterPro" id="IPR050884">
    <property type="entry name" value="CNP_phosphodiesterase-III"/>
</dbReference>
<evidence type="ECO:0000256" key="1">
    <source>
        <dbReference type="ARBA" id="ARBA00022723"/>
    </source>
</evidence>
<evidence type="ECO:0000256" key="4">
    <source>
        <dbReference type="ARBA" id="ARBA00025742"/>
    </source>
</evidence>
<evidence type="ECO:0000313" key="6">
    <source>
        <dbReference type="EMBL" id="KTS98618.1"/>
    </source>
</evidence>
<comment type="similarity">
    <text evidence="4">Belongs to the cyclic nucleotide phosphodiesterase class-III family.</text>
</comment>
<name>A0AB34VGS0_9GAMM</name>